<dbReference type="InterPro" id="IPR050370">
    <property type="entry name" value="HES_HEY"/>
</dbReference>
<feature type="region of interest" description="Disordered" evidence="5">
    <location>
        <begin position="271"/>
        <end position="290"/>
    </location>
</feature>
<feature type="region of interest" description="Disordered" evidence="5">
    <location>
        <begin position="59"/>
        <end position="108"/>
    </location>
</feature>
<dbReference type="GO" id="GO:0005634">
    <property type="term" value="C:nucleus"/>
    <property type="evidence" value="ECO:0007669"/>
    <property type="project" value="UniProtKB-SubCell"/>
</dbReference>
<accession>A0A9P0A488</accession>
<dbReference type="InterPro" id="IPR036638">
    <property type="entry name" value="HLH_DNA-bd_sf"/>
</dbReference>
<evidence type="ECO:0000256" key="2">
    <source>
        <dbReference type="ARBA" id="ARBA00023015"/>
    </source>
</evidence>
<evidence type="ECO:0000313" key="7">
    <source>
        <dbReference type="Proteomes" id="UP001152759"/>
    </source>
</evidence>
<keyword evidence="7" id="KW-1185">Reference proteome</keyword>
<evidence type="ECO:0000256" key="3">
    <source>
        <dbReference type="ARBA" id="ARBA00023163"/>
    </source>
</evidence>
<keyword evidence="2" id="KW-0805">Transcription regulation</keyword>
<dbReference type="GO" id="GO:0046983">
    <property type="term" value="F:protein dimerization activity"/>
    <property type="evidence" value="ECO:0007669"/>
    <property type="project" value="InterPro"/>
</dbReference>
<gene>
    <name evidence="6" type="ORF">BEMITA_LOCUS3120</name>
</gene>
<evidence type="ECO:0000256" key="1">
    <source>
        <dbReference type="ARBA" id="ARBA00004123"/>
    </source>
</evidence>
<dbReference type="EMBL" id="OU963871">
    <property type="protein sequence ID" value="CAH0383697.1"/>
    <property type="molecule type" value="Genomic_DNA"/>
</dbReference>
<sequence>MNILSREIWQLPNVHTAFFLSRAVRPSLPLRCPGLISVRRIRAHVVPAVARRATNAIRTPPVGGARQHRAKTHHARGAFKSHRCNPRGGRGLRTEASRAEEKRDGSPQRCRFALESHANHTRKSTAEIRQRWALEGRRRAEIERPPKHDFLPRRARRRRDGAEQGCQFSSGKITEFNAEIIFSREFWQSCAVPELGHIFRAALVIPSHPFEDFYKSCLAKTKHSKLEKADILELTVRHLQREKTLNSEVKDKYRSGFQECITEFVSIYRSDDHPSTPTTPGHPAPKTRGIPAVSNAESISRSSHPYPDNDIHRSSSFRYIDPTIIPPLPRLRAIPRRKLAEFQPYRMPNRYLDRVIPILTMLYIDRVRFDISIRRSSLHSHDSGPSRAEKLAEFQPYRMPNQYLDRVIPILTMIYIDRVRFDISIRRSSLHSHDSGPSRAENPRTFSRIECQIDISVESSPS</sequence>
<dbReference type="AlphaFoldDB" id="A0A9P0A488"/>
<reference evidence="6" key="1">
    <citation type="submission" date="2021-12" db="EMBL/GenBank/DDBJ databases">
        <authorList>
            <person name="King R."/>
        </authorList>
    </citation>
    <scope>NUCLEOTIDE SEQUENCE</scope>
</reference>
<proteinExistence type="predicted"/>
<evidence type="ECO:0000256" key="4">
    <source>
        <dbReference type="ARBA" id="ARBA00023242"/>
    </source>
</evidence>
<feature type="compositionally biased region" description="Basic residues" evidence="5">
    <location>
        <begin position="66"/>
        <end position="85"/>
    </location>
</feature>
<keyword evidence="4" id="KW-0539">Nucleus</keyword>
<name>A0A9P0A488_BEMTA</name>
<dbReference type="Proteomes" id="UP001152759">
    <property type="component" value="Chromosome 10"/>
</dbReference>
<dbReference type="Gene3D" id="4.10.280.10">
    <property type="entry name" value="Helix-loop-helix DNA-binding domain"/>
    <property type="match status" value="1"/>
</dbReference>
<protein>
    <submittedName>
        <fullName evidence="6">Uncharacterized protein</fullName>
    </submittedName>
</protein>
<organism evidence="6 7">
    <name type="scientific">Bemisia tabaci</name>
    <name type="common">Sweetpotato whitefly</name>
    <name type="synonym">Aleurodes tabaci</name>
    <dbReference type="NCBI Taxonomy" id="7038"/>
    <lineage>
        <taxon>Eukaryota</taxon>
        <taxon>Metazoa</taxon>
        <taxon>Ecdysozoa</taxon>
        <taxon>Arthropoda</taxon>
        <taxon>Hexapoda</taxon>
        <taxon>Insecta</taxon>
        <taxon>Pterygota</taxon>
        <taxon>Neoptera</taxon>
        <taxon>Paraneoptera</taxon>
        <taxon>Hemiptera</taxon>
        <taxon>Sternorrhyncha</taxon>
        <taxon>Aleyrodoidea</taxon>
        <taxon>Aleyrodidae</taxon>
        <taxon>Aleyrodinae</taxon>
        <taxon>Bemisia</taxon>
    </lineage>
</organism>
<evidence type="ECO:0000313" key="6">
    <source>
        <dbReference type="EMBL" id="CAH0383697.1"/>
    </source>
</evidence>
<keyword evidence="3" id="KW-0804">Transcription</keyword>
<feature type="compositionally biased region" description="Basic and acidic residues" evidence="5">
    <location>
        <begin position="92"/>
        <end position="108"/>
    </location>
</feature>
<evidence type="ECO:0000256" key="5">
    <source>
        <dbReference type="SAM" id="MobiDB-lite"/>
    </source>
</evidence>
<dbReference type="PANTHER" id="PTHR10985">
    <property type="entry name" value="BASIC HELIX-LOOP-HELIX TRANSCRIPTION FACTOR, HES-RELATED"/>
    <property type="match status" value="1"/>
</dbReference>
<comment type="subcellular location">
    <subcellularLocation>
        <location evidence="1">Nucleus</location>
    </subcellularLocation>
</comment>